<protein>
    <submittedName>
        <fullName evidence="5">N-terminal acetyltransferase complex subunit ARD1</fullName>
    </submittedName>
</protein>
<accession>A0AAD4C0G9</accession>
<evidence type="ECO:0000256" key="2">
    <source>
        <dbReference type="ARBA" id="ARBA00023315"/>
    </source>
</evidence>
<proteinExistence type="inferred from homology"/>
<dbReference type="GO" id="GO:1990190">
    <property type="term" value="F:protein-N-terminal-glutamate acetyltransferase activity"/>
    <property type="evidence" value="ECO:0007669"/>
    <property type="project" value="TreeGrafter"/>
</dbReference>
<reference evidence="5" key="2">
    <citation type="journal article" date="2020" name="Nat. Commun.">
        <title>Large-scale genome sequencing of mycorrhizal fungi provides insights into the early evolution of symbiotic traits.</title>
        <authorList>
            <person name="Miyauchi S."/>
            <person name="Kiss E."/>
            <person name="Kuo A."/>
            <person name="Drula E."/>
            <person name="Kohler A."/>
            <person name="Sanchez-Garcia M."/>
            <person name="Morin E."/>
            <person name="Andreopoulos B."/>
            <person name="Barry K.W."/>
            <person name="Bonito G."/>
            <person name="Buee M."/>
            <person name="Carver A."/>
            <person name="Chen C."/>
            <person name="Cichocki N."/>
            <person name="Clum A."/>
            <person name="Culley D."/>
            <person name="Crous P.W."/>
            <person name="Fauchery L."/>
            <person name="Girlanda M."/>
            <person name="Hayes R.D."/>
            <person name="Keri Z."/>
            <person name="LaButti K."/>
            <person name="Lipzen A."/>
            <person name="Lombard V."/>
            <person name="Magnuson J."/>
            <person name="Maillard F."/>
            <person name="Murat C."/>
            <person name="Nolan M."/>
            <person name="Ohm R.A."/>
            <person name="Pangilinan J."/>
            <person name="Pereira M.F."/>
            <person name="Perotto S."/>
            <person name="Peter M."/>
            <person name="Pfister S."/>
            <person name="Riley R."/>
            <person name="Sitrit Y."/>
            <person name="Stielow J.B."/>
            <person name="Szollosi G."/>
            <person name="Zifcakova L."/>
            <person name="Stursova M."/>
            <person name="Spatafora J.W."/>
            <person name="Tedersoo L."/>
            <person name="Vaario L.M."/>
            <person name="Yamada A."/>
            <person name="Yan M."/>
            <person name="Wang P."/>
            <person name="Xu J."/>
            <person name="Bruns T."/>
            <person name="Baldrian P."/>
            <person name="Vilgalys R."/>
            <person name="Dunand C."/>
            <person name="Henrissat B."/>
            <person name="Grigoriev I.V."/>
            <person name="Hibbett D."/>
            <person name="Nagy L.G."/>
            <person name="Martin F.M."/>
        </authorList>
    </citation>
    <scope>NUCLEOTIDE SEQUENCE</scope>
    <source>
        <strain evidence="5">BED1</strain>
    </source>
</reference>
<dbReference type="EMBL" id="WHUW01000006">
    <property type="protein sequence ID" value="KAF8444844.1"/>
    <property type="molecule type" value="Genomic_DNA"/>
</dbReference>
<dbReference type="Gene3D" id="3.40.630.30">
    <property type="match status" value="1"/>
</dbReference>
<dbReference type="PANTHER" id="PTHR23091">
    <property type="entry name" value="N-TERMINAL ACETYLTRANSFERASE"/>
    <property type="match status" value="1"/>
</dbReference>
<evidence type="ECO:0000313" key="5">
    <source>
        <dbReference type="EMBL" id="KAF8444844.1"/>
    </source>
</evidence>
<evidence type="ECO:0000313" key="6">
    <source>
        <dbReference type="Proteomes" id="UP001194468"/>
    </source>
</evidence>
<name>A0AAD4C0G9_BOLED</name>
<evidence type="ECO:0000256" key="1">
    <source>
        <dbReference type="ARBA" id="ARBA00022679"/>
    </source>
</evidence>
<dbReference type="Pfam" id="PF00583">
    <property type="entry name" value="Acetyltransf_1"/>
    <property type="match status" value="1"/>
</dbReference>
<keyword evidence="6" id="KW-1185">Reference proteome</keyword>
<dbReference type="PANTHER" id="PTHR23091:SF4">
    <property type="entry name" value="N-TERMINAL AMINO-ACID N(ALPHA)-ACETYLTRANSFERASE NATA"/>
    <property type="match status" value="1"/>
</dbReference>
<feature type="domain" description="N-acetyltransferase" evidence="4">
    <location>
        <begin position="1"/>
        <end position="154"/>
    </location>
</feature>
<evidence type="ECO:0000259" key="4">
    <source>
        <dbReference type="PROSITE" id="PS51186"/>
    </source>
</evidence>
<organism evidence="5 6">
    <name type="scientific">Boletus edulis BED1</name>
    <dbReference type="NCBI Taxonomy" id="1328754"/>
    <lineage>
        <taxon>Eukaryota</taxon>
        <taxon>Fungi</taxon>
        <taxon>Dikarya</taxon>
        <taxon>Basidiomycota</taxon>
        <taxon>Agaricomycotina</taxon>
        <taxon>Agaricomycetes</taxon>
        <taxon>Agaricomycetidae</taxon>
        <taxon>Boletales</taxon>
        <taxon>Boletineae</taxon>
        <taxon>Boletaceae</taxon>
        <taxon>Boletoideae</taxon>
        <taxon>Boletus</taxon>
    </lineage>
</organism>
<gene>
    <name evidence="5" type="ORF">L210DRAFT_3444287</name>
</gene>
<reference evidence="5" key="1">
    <citation type="submission" date="2019-10" db="EMBL/GenBank/DDBJ databases">
        <authorList>
            <consortium name="DOE Joint Genome Institute"/>
            <person name="Kuo A."/>
            <person name="Miyauchi S."/>
            <person name="Kiss E."/>
            <person name="Drula E."/>
            <person name="Kohler A."/>
            <person name="Sanchez-Garcia M."/>
            <person name="Andreopoulos B."/>
            <person name="Barry K.W."/>
            <person name="Bonito G."/>
            <person name="Buee M."/>
            <person name="Carver A."/>
            <person name="Chen C."/>
            <person name="Cichocki N."/>
            <person name="Clum A."/>
            <person name="Culley D."/>
            <person name="Crous P.W."/>
            <person name="Fauchery L."/>
            <person name="Girlanda M."/>
            <person name="Hayes R."/>
            <person name="Keri Z."/>
            <person name="LaButti K."/>
            <person name="Lipzen A."/>
            <person name="Lombard V."/>
            <person name="Magnuson J."/>
            <person name="Maillard F."/>
            <person name="Morin E."/>
            <person name="Murat C."/>
            <person name="Nolan M."/>
            <person name="Ohm R."/>
            <person name="Pangilinan J."/>
            <person name="Pereira M."/>
            <person name="Perotto S."/>
            <person name="Peter M."/>
            <person name="Riley R."/>
            <person name="Sitrit Y."/>
            <person name="Stielow B."/>
            <person name="Szollosi G."/>
            <person name="Zifcakova L."/>
            <person name="Stursova M."/>
            <person name="Spatafora J.W."/>
            <person name="Tedersoo L."/>
            <person name="Vaario L.-M."/>
            <person name="Yamada A."/>
            <person name="Yan M."/>
            <person name="Wang P."/>
            <person name="Xu J."/>
            <person name="Bruns T."/>
            <person name="Baldrian P."/>
            <person name="Vilgalys R."/>
            <person name="Henrissat B."/>
            <person name="Grigoriev I.V."/>
            <person name="Hibbett D."/>
            <person name="Nagy L.G."/>
            <person name="Martin F.M."/>
        </authorList>
    </citation>
    <scope>NUCLEOTIDE SEQUENCE</scope>
    <source>
        <strain evidence="5">BED1</strain>
    </source>
</reference>
<sequence length="197" mass="23239">MNLRRVQVDDLVKLMACNLQNIPENYRMRYWEYSIITWPDLSFLAEDESGKVVGYVLSSIEPEESAPYVRVGYINSLSVLRPYRRLGLAQRLMNLSKDAMLRDIAGIEYIQLHVRKSNRSALSLYHKLGYNHHRTVAKYYADGEDAFIMRLPLRPSSDTQRRKWRTWITNLWRFVHDKPHQLADAAMSLLRRRNSIP</sequence>
<dbReference type="GO" id="GO:0031415">
    <property type="term" value="C:NatA complex"/>
    <property type="evidence" value="ECO:0007669"/>
    <property type="project" value="InterPro"/>
</dbReference>
<dbReference type="SUPFAM" id="SSF55729">
    <property type="entry name" value="Acyl-CoA N-acyltransferases (Nat)"/>
    <property type="match status" value="1"/>
</dbReference>
<dbReference type="AlphaFoldDB" id="A0AAD4C0G9"/>
<dbReference type="Proteomes" id="UP001194468">
    <property type="component" value="Unassembled WGS sequence"/>
</dbReference>
<evidence type="ECO:0000256" key="3">
    <source>
        <dbReference type="ARBA" id="ARBA00025786"/>
    </source>
</evidence>
<dbReference type="CDD" id="cd04301">
    <property type="entry name" value="NAT_SF"/>
    <property type="match status" value="1"/>
</dbReference>
<dbReference type="PROSITE" id="PS51186">
    <property type="entry name" value="GNAT"/>
    <property type="match status" value="1"/>
</dbReference>
<dbReference type="GO" id="GO:1990189">
    <property type="term" value="F:protein N-terminal-serine acetyltransferase activity"/>
    <property type="evidence" value="ECO:0007669"/>
    <property type="project" value="TreeGrafter"/>
</dbReference>
<comment type="caution">
    <text evidence="5">The sequence shown here is derived from an EMBL/GenBank/DDBJ whole genome shotgun (WGS) entry which is preliminary data.</text>
</comment>
<dbReference type="InterPro" id="IPR016181">
    <property type="entry name" value="Acyl_CoA_acyltransferase"/>
</dbReference>
<comment type="similarity">
    <text evidence="3">Belongs to the acetyltransferase family. ARD1 subfamily.</text>
</comment>
<dbReference type="InterPro" id="IPR000182">
    <property type="entry name" value="GNAT_dom"/>
</dbReference>
<keyword evidence="2" id="KW-0012">Acyltransferase</keyword>
<keyword evidence="1" id="KW-0808">Transferase</keyword>
<dbReference type="InterPro" id="IPR045047">
    <property type="entry name" value="Ard1-like"/>
</dbReference>